<dbReference type="EMBL" id="LSNE01000005">
    <property type="protein sequence ID" value="KXI29353.1"/>
    <property type="molecule type" value="Genomic_DNA"/>
</dbReference>
<keyword evidence="3" id="KW-1185">Reference proteome</keyword>
<keyword evidence="1" id="KW-0732">Signal</keyword>
<dbReference type="Proteomes" id="UP000070299">
    <property type="component" value="Unassembled WGS sequence"/>
</dbReference>
<dbReference type="RefSeq" id="WP_068376664.1">
    <property type="nucleotide sequence ID" value="NZ_LSNE01000005.1"/>
</dbReference>
<organism evidence="2 3">
    <name type="scientific">Paraglaciecola hydrolytica</name>
    <dbReference type="NCBI Taxonomy" id="1799789"/>
    <lineage>
        <taxon>Bacteria</taxon>
        <taxon>Pseudomonadati</taxon>
        <taxon>Pseudomonadota</taxon>
        <taxon>Gammaproteobacteria</taxon>
        <taxon>Alteromonadales</taxon>
        <taxon>Alteromonadaceae</taxon>
        <taxon>Paraglaciecola</taxon>
    </lineage>
</organism>
<sequence>MKRFIVAMVMSSFFNITFAADVVGERYINQLTRGGMISIKQAAESIYNTGLKDTEVLDVAAEVLLQRYPNASKGDIDTLAWLCKALGQSGNSRYYSALYEVAESDAHRKLRKYADNAADDVGKSKDQQYAKGMVDLDGLRDSSQTATAKTSVAAKVSSSSAKQSLDVITEGMSMQEVYDLVGQPTATTTHQTGKAWIPFNYGKKDLARTILLYKGQGRVICSHDGYSSTSRVLEVLIDSNETGYP</sequence>
<proteinExistence type="predicted"/>
<dbReference type="STRING" id="1799789.AX660_14525"/>
<accession>A0A136A2C1</accession>
<dbReference type="AlphaFoldDB" id="A0A136A2C1"/>
<gene>
    <name evidence="2" type="ORF">AX660_14525</name>
</gene>
<evidence type="ECO:0000313" key="2">
    <source>
        <dbReference type="EMBL" id="KXI29353.1"/>
    </source>
</evidence>
<feature type="chain" id="PRO_5007469565" description="Lipoprotein SmpA/OmlA domain-containing protein" evidence="1">
    <location>
        <begin position="20"/>
        <end position="245"/>
    </location>
</feature>
<name>A0A136A2C1_9ALTE</name>
<evidence type="ECO:0000256" key="1">
    <source>
        <dbReference type="SAM" id="SignalP"/>
    </source>
</evidence>
<evidence type="ECO:0008006" key="4">
    <source>
        <dbReference type="Google" id="ProtNLM"/>
    </source>
</evidence>
<feature type="signal peptide" evidence="1">
    <location>
        <begin position="1"/>
        <end position="19"/>
    </location>
</feature>
<protein>
    <recommendedName>
        <fullName evidence="4">Lipoprotein SmpA/OmlA domain-containing protein</fullName>
    </recommendedName>
</protein>
<evidence type="ECO:0000313" key="3">
    <source>
        <dbReference type="Proteomes" id="UP000070299"/>
    </source>
</evidence>
<dbReference type="OrthoDB" id="6287519at2"/>
<reference evidence="3" key="1">
    <citation type="submission" date="2016-02" db="EMBL/GenBank/DDBJ databases">
        <authorList>
            <person name="Schultz-Johansen M."/>
            <person name="Glaring M.A."/>
            <person name="Bech P.K."/>
            <person name="Stougaard P."/>
        </authorList>
    </citation>
    <scope>NUCLEOTIDE SEQUENCE [LARGE SCALE GENOMIC DNA]</scope>
    <source>
        <strain evidence="3">S66</strain>
    </source>
</reference>
<comment type="caution">
    <text evidence="2">The sequence shown here is derived from an EMBL/GenBank/DDBJ whole genome shotgun (WGS) entry which is preliminary data.</text>
</comment>